<evidence type="ECO:0000313" key="3">
    <source>
        <dbReference type="Proteomes" id="UP001187315"/>
    </source>
</evidence>
<dbReference type="Proteomes" id="UP001187315">
    <property type="component" value="Unassembled WGS sequence"/>
</dbReference>
<protein>
    <submittedName>
        <fullName evidence="2">Uncharacterized protein</fullName>
    </submittedName>
</protein>
<accession>A0AA88LWG3</accession>
<name>A0AA88LWG3_TACVA</name>
<evidence type="ECO:0000256" key="1">
    <source>
        <dbReference type="SAM" id="MobiDB-lite"/>
    </source>
</evidence>
<comment type="caution">
    <text evidence="2">The sequence shown here is derived from an EMBL/GenBank/DDBJ whole genome shotgun (WGS) entry which is preliminary data.</text>
</comment>
<evidence type="ECO:0000313" key="2">
    <source>
        <dbReference type="EMBL" id="KAK2825521.1"/>
    </source>
</evidence>
<keyword evidence="3" id="KW-1185">Reference proteome</keyword>
<feature type="region of interest" description="Disordered" evidence="1">
    <location>
        <begin position="54"/>
        <end position="92"/>
    </location>
</feature>
<reference evidence="2" key="1">
    <citation type="submission" date="2023-08" db="EMBL/GenBank/DDBJ databases">
        <title>Pelteobagrus vachellii genome.</title>
        <authorList>
            <person name="Liu H."/>
        </authorList>
    </citation>
    <scope>NUCLEOTIDE SEQUENCE</scope>
    <source>
        <strain evidence="2">PRFRI_2022a</strain>
        <tissue evidence="2">Muscle</tissue>
    </source>
</reference>
<sequence>MKNTGECDLEANDEGTMIKEMITEDNVNAGENTIGAEVNENETRIDMKAFFHEEKESTHTPPRNENTSIFGFPDPHDYLSTPKTEKQGTARKPIRILTSPLAAMLHRLVNLLLEQVSDAGARACLWSSCQEMRMEGWT</sequence>
<gene>
    <name evidence="2" type="ORF">Q7C36_019448</name>
</gene>
<dbReference type="EMBL" id="JAVHJS010000020">
    <property type="protein sequence ID" value="KAK2825521.1"/>
    <property type="molecule type" value="Genomic_DNA"/>
</dbReference>
<proteinExistence type="predicted"/>
<organism evidence="2 3">
    <name type="scientific">Tachysurus vachellii</name>
    <name type="common">Darkbarbel catfish</name>
    <name type="synonym">Pelteobagrus vachellii</name>
    <dbReference type="NCBI Taxonomy" id="175792"/>
    <lineage>
        <taxon>Eukaryota</taxon>
        <taxon>Metazoa</taxon>
        <taxon>Chordata</taxon>
        <taxon>Craniata</taxon>
        <taxon>Vertebrata</taxon>
        <taxon>Euteleostomi</taxon>
        <taxon>Actinopterygii</taxon>
        <taxon>Neopterygii</taxon>
        <taxon>Teleostei</taxon>
        <taxon>Ostariophysi</taxon>
        <taxon>Siluriformes</taxon>
        <taxon>Bagridae</taxon>
        <taxon>Tachysurus</taxon>
    </lineage>
</organism>
<dbReference type="AlphaFoldDB" id="A0AA88LWG3"/>
<feature type="compositionally biased region" description="Polar residues" evidence="1">
    <location>
        <begin position="59"/>
        <end position="69"/>
    </location>
</feature>